<evidence type="ECO:0000256" key="5">
    <source>
        <dbReference type="ARBA" id="ARBA00023136"/>
    </source>
</evidence>
<keyword evidence="3 6" id="KW-0812">Transmembrane</keyword>
<dbReference type="Pfam" id="PF02653">
    <property type="entry name" value="BPD_transp_2"/>
    <property type="match status" value="1"/>
</dbReference>
<sequence length="357" mass="37720">MANDYDVELRIFSTPFLRGGAILLMAFAAWAMFWLGDYWLSVANFAAIAAIAVIGLNVVSGDAGQISLGHAVFVGAGAYTAGWLGTDHGWPFPAVVIAGGVIAAAFSLLVGPLALRLRGLYLAFSTLALVFVGQHLLLNLDGITGGGAGRAISSPSLFGTKMSEDATWLGIDLTSDQKWFVVLAASVAVIALAIRNLQRTRIGRAFNSVRDQDIAASTIGIHVSRVKTQAFVLSAFIGGMAGAFYGSYIRFVNPATFGLLLAVQYLAMAVVGGLGSVSGGILGALFITAIPRVIDEWGHGLPFVTTDLASQRGLTPELLSSVIYGAVVIGFLIFEPAGITGIWRRVKAYLRSWPFRY</sequence>
<evidence type="ECO:0000256" key="4">
    <source>
        <dbReference type="ARBA" id="ARBA00022989"/>
    </source>
</evidence>
<evidence type="ECO:0000256" key="1">
    <source>
        <dbReference type="ARBA" id="ARBA00004651"/>
    </source>
</evidence>
<feature type="transmembrane region" description="Helical" evidence="6">
    <location>
        <begin position="230"/>
        <end position="251"/>
    </location>
</feature>
<reference evidence="7 8" key="1">
    <citation type="journal article" date="2013" name="Int. J. Syst. Evol. Microbiol.">
        <title>Ilumatobacter nonamiense sp. nov. and Ilumatobacter coccineum sp. nov., isolated from seashore sand.</title>
        <authorList>
            <person name="Matsumoto A."/>
            <person name="Kasai H."/>
            <person name="Matsuo Y."/>
            <person name="Shizuri Y."/>
            <person name="Ichikawa N."/>
            <person name="Fujita N."/>
            <person name="Omura S."/>
            <person name="Takahashi Y."/>
        </authorList>
    </citation>
    <scope>NUCLEOTIDE SEQUENCE [LARGE SCALE GENOMIC DNA]</scope>
    <source>
        <strain evidence="8">NBRC 103263 / KCTC 29153 / YM16-304</strain>
    </source>
</reference>
<keyword evidence="8" id="KW-1185">Reference proteome</keyword>
<dbReference type="Proteomes" id="UP000011863">
    <property type="component" value="Chromosome"/>
</dbReference>
<dbReference type="InterPro" id="IPR001851">
    <property type="entry name" value="ABC_transp_permease"/>
</dbReference>
<evidence type="ECO:0000256" key="2">
    <source>
        <dbReference type="ARBA" id="ARBA00022475"/>
    </source>
</evidence>
<feature type="transmembrane region" description="Helical" evidence="6">
    <location>
        <begin position="90"/>
        <end position="113"/>
    </location>
</feature>
<dbReference type="KEGG" id="aym:YM304_06150"/>
<feature type="transmembrane region" description="Helical" evidence="6">
    <location>
        <begin position="179"/>
        <end position="197"/>
    </location>
</feature>
<evidence type="ECO:0000256" key="6">
    <source>
        <dbReference type="SAM" id="Phobius"/>
    </source>
</evidence>
<feature type="transmembrane region" description="Helical" evidence="6">
    <location>
        <begin position="12"/>
        <end position="32"/>
    </location>
</feature>
<dbReference type="PANTHER" id="PTHR30482">
    <property type="entry name" value="HIGH-AFFINITY BRANCHED-CHAIN AMINO ACID TRANSPORT SYSTEM PERMEASE"/>
    <property type="match status" value="1"/>
</dbReference>
<dbReference type="OrthoDB" id="9814461at2"/>
<dbReference type="EMBL" id="AP012057">
    <property type="protein sequence ID" value="BAN00929.1"/>
    <property type="molecule type" value="Genomic_DNA"/>
</dbReference>
<feature type="transmembrane region" description="Helical" evidence="6">
    <location>
        <begin position="120"/>
        <end position="138"/>
    </location>
</feature>
<evidence type="ECO:0000256" key="3">
    <source>
        <dbReference type="ARBA" id="ARBA00022692"/>
    </source>
</evidence>
<comment type="subcellular location">
    <subcellularLocation>
        <location evidence="1">Cell membrane</location>
        <topology evidence="1">Multi-pass membrane protein</topology>
    </subcellularLocation>
</comment>
<evidence type="ECO:0000313" key="8">
    <source>
        <dbReference type="Proteomes" id="UP000011863"/>
    </source>
</evidence>
<accession>A0A6C7E6R0</accession>
<keyword evidence="5 6" id="KW-0472">Membrane</keyword>
<feature type="transmembrane region" description="Helical" evidence="6">
    <location>
        <begin position="263"/>
        <end position="287"/>
    </location>
</feature>
<keyword evidence="4 6" id="KW-1133">Transmembrane helix</keyword>
<feature type="transmembrane region" description="Helical" evidence="6">
    <location>
        <begin position="66"/>
        <end position="84"/>
    </location>
</feature>
<dbReference type="PANTHER" id="PTHR30482:SF5">
    <property type="entry name" value="ABC TRANSPORTER PERMEASE PROTEIN"/>
    <property type="match status" value="1"/>
</dbReference>
<gene>
    <name evidence="7" type="ORF">YM304_06150</name>
</gene>
<dbReference type="GO" id="GO:0015658">
    <property type="term" value="F:branched-chain amino acid transmembrane transporter activity"/>
    <property type="evidence" value="ECO:0007669"/>
    <property type="project" value="InterPro"/>
</dbReference>
<dbReference type="CDD" id="cd06581">
    <property type="entry name" value="TM_PBP1_LivM_like"/>
    <property type="match status" value="1"/>
</dbReference>
<keyword evidence="2" id="KW-1003">Cell membrane</keyword>
<dbReference type="AlphaFoldDB" id="A0A6C7E6R0"/>
<feature type="transmembrane region" description="Helical" evidence="6">
    <location>
        <begin position="38"/>
        <end position="59"/>
    </location>
</feature>
<protein>
    <submittedName>
        <fullName evidence="7">Putative amino acid ABC transporter permease protein</fullName>
    </submittedName>
</protein>
<proteinExistence type="predicted"/>
<evidence type="ECO:0000313" key="7">
    <source>
        <dbReference type="EMBL" id="BAN00929.1"/>
    </source>
</evidence>
<organism evidence="7 8">
    <name type="scientific">Ilumatobacter coccineus (strain NBRC 103263 / KCTC 29153 / YM16-304)</name>
    <dbReference type="NCBI Taxonomy" id="1313172"/>
    <lineage>
        <taxon>Bacteria</taxon>
        <taxon>Bacillati</taxon>
        <taxon>Actinomycetota</taxon>
        <taxon>Acidimicrobiia</taxon>
        <taxon>Acidimicrobiales</taxon>
        <taxon>Ilumatobacteraceae</taxon>
        <taxon>Ilumatobacter</taxon>
    </lineage>
</organism>
<dbReference type="RefSeq" id="WP_015440177.1">
    <property type="nucleotide sequence ID" value="NC_020520.1"/>
</dbReference>
<dbReference type="InterPro" id="IPR043428">
    <property type="entry name" value="LivM-like"/>
</dbReference>
<feature type="transmembrane region" description="Helical" evidence="6">
    <location>
        <begin position="322"/>
        <end position="343"/>
    </location>
</feature>
<dbReference type="GO" id="GO:0005886">
    <property type="term" value="C:plasma membrane"/>
    <property type="evidence" value="ECO:0007669"/>
    <property type="project" value="UniProtKB-SubCell"/>
</dbReference>
<name>A0A6C7E6R0_ILUCY</name>